<evidence type="ECO:0000259" key="10">
    <source>
        <dbReference type="PROSITE" id="PS50109"/>
    </source>
</evidence>
<keyword evidence="9" id="KW-1133">Transmembrane helix</keyword>
<feature type="transmembrane region" description="Helical" evidence="9">
    <location>
        <begin position="114"/>
        <end position="135"/>
    </location>
</feature>
<gene>
    <name evidence="11" type="ORF">F1188_02770</name>
</gene>
<dbReference type="InterPro" id="IPR004358">
    <property type="entry name" value="Sig_transdc_His_kin-like_C"/>
</dbReference>
<keyword evidence="7" id="KW-0067">ATP-binding</keyword>
<evidence type="ECO:0000256" key="8">
    <source>
        <dbReference type="ARBA" id="ARBA00023012"/>
    </source>
</evidence>
<dbReference type="AlphaFoldDB" id="A0A5M6IG51"/>
<keyword evidence="5" id="KW-0547">Nucleotide-binding</keyword>
<dbReference type="InterPro" id="IPR036097">
    <property type="entry name" value="HisK_dim/P_sf"/>
</dbReference>
<evidence type="ECO:0000256" key="4">
    <source>
        <dbReference type="ARBA" id="ARBA00022679"/>
    </source>
</evidence>
<dbReference type="InterPro" id="IPR003594">
    <property type="entry name" value="HATPase_dom"/>
</dbReference>
<proteinExistence type="predicted"/>
<feature type="transmembrane region" description="Helical" evidence="9">
    <location>
        <begin position="83"/>
        <end position="102"/>
    </location>
</feature>
<dbReference type="CDD" id="cd00082">
    <property type="entry name" value="HisKA"/>
    <property type="match status" value="1"/>
</dbReference>
<feature type="transmembrane region" description="Helical" evidence="9">
    <location>
        <begin position="141"/>
        <end position="162"/>
    </location>
</feature>
<dbReference type="SMART" id="SM00388">
    <property type="entry name" value="HisKA"/>
    <property type="match status" value="1"/>
</dbReference>
<dbReference type="PRINTS" id="PR00344">
    <property type="entry name" value="BCTRLSENSOR"/>
</dbReference>
<dbReference type="OrthoDB" id="9806130at2"/>
<feature type="domain" description="Histidine kinase" evidence="10">
    <location>
        <begin position="267"/>
        <end position="472"/>
    </location>
</feature>
<feature type="transmembrane region" description="Helical" evidence="9">
    <location>
        <begin position="214"/>
        <end position="233"/>
    </location>
</feature>
<dbReference type="GO" id="GO:0030295">
    <property type="term" value="F:protein kinase activator activity"/>
    <property type="evidence" value="ECO:0007669"/>
    <property type="project" value="TreeGrafter"/>
</dbReference>
<keyword evidence="3" id="KW-0597">Phosphoprotein</keyword>
<keyword evidence="12" id="KW-1185">Reference proteome</keyword>
<dbReference type="SUPFAM" id="SSF47384">
    <property type="entry name" value="Homodimeric domain of signal transducing histidine kinase"/>
    <property type="match status" value="1"/>
</dbReference>
<dbReference type="Gene3D" id="1.10.287.130">
    <property type="match status" value="1"/>
</dbReference>
<feature type="transmembrane region" description="Helical" evidence="9">
    <location>
        <begin position="29"/>
        <end position="48"/>
    </location>
</feature>
<dbReference type="Pfam" id="PF02518">
    <property type="entry name" value="HATPase_c"/>
    <property type="match status" value="1"/>
</dbReference>
<sequence length="473" mass="50990">MGVPSLGVPSLDLFVAVGDSMSLDFDIRTLSAVLCMVLALSSLVPALLRRLHPGLPGPSDWTVGMVALGVGIGLIFGRNVLPPFWSIAIADVLVLLGHAFLVSGSRRFLGRPAGWPGLATITIIATLPITVTYAAPDTLGLRFIAIGLGMAALAFCAAWTLFRDAPTRLSARRIVAGLFVVHGVLNMLRVAHYWLAPLEETNLMQVGLSFSTLLLWSILFSVGLMAGLTVMVTERLRDALEARILDLDGARRTAEATLQNQRNFLAMVSHEFRTPLGIMAASADVIACNLPTDDTESAEEVERIRRASRRLGNLVEGCLASDWLETVSEDRRSQALDMGALLSDLASEYAVPLHRPSETLRVDGDPYVLPIAFSALLDNACKYGRTRAGVALTCRRVGTAVEVAVRDDGPGVDPAEVPRLFEKYYRAARTQNKPGAGLGLYLVRRIIDRHDGCVTLDQADGTVFRVTLPLLGA</sequence>
<name>A0A5M6IG51_9PROT</name>
<dbReference type="PANTHER" id="PTHR42878:SF7">
    <property type="entry name" value="SENSOR HISTIDINE KINASE GLRK"/>
    <property type="match status" value="1"/>
</dbReference>
<accession>A0A5M6IG51</accession>
<dbReference type="EMBL" id="VWPJ01000002">
    <property type="protein sequence ID" value="KAA5606857.1"/>
    <property type="molecule type" value="Genomic_DNA"/>
</dbReference>
<dbReference type="GO" id="GO:0007234">
    <property type="term" value="P:osmosensory signaling via phosphorelay pathway"/>
    <property type="evidence" value="ECO:0007669"/>
    <property type="project" value="TreeGrafter"/>
</dbReference>
<reference evidence="11 12" key="1">
    <citation type="submission" date="2019-09" db="EMBL/GenBank/DDBJ databases">
        <title>Genome sequence of Roseospira marina, one of the more divergent members of the non-sulfur purple photosynthetic bacterial family, the Rhodospirillaceae.</title>
        <authorList>
            <person name="Meyer T."/>
            <person name="Kyndt J."/>
        </authorList>
    </citation>
    <scope>NUCLEOTIDE SEQUENCE [LARGE SCALE GENOMIC DNA]</scope>
    <source>
        <strain evidence="11 12">DSM 15113</strain>
    </source>
</reference>
<dbReference type="GO" id="GO:0005524">
    <property type="term" value="F:ATP binding"/>
    <property type="evidence" value="ECO:0007669"/>
    <property type="project" value="UniProtKB-KW"/>
</dbReference>
<keyword evidence="8" id="KW-0902">Two-component regulatory system</keyword>
<feature type="transmembrane region" description="Helical" evidence="9">
    <location>
        <begin position="174"/>
        <end position="194"/>
    </location>
</feature>
<dbReference type="GO" id="GO:0000156">
    <property type="term" value="F:phosphorelay response regulator activity"/>
    <property type="evidence" value="ECO:0007669"/>
    <property type="project" value="TreeGrafter"/>
</dbReference>
<evidence type="ECO:0000256" key="5">
    <source>
        <dbReference type="ARBA" id="ARBA00022741"/>
    </source>
</evidence>
<evidence type="ECO:0000256" key="6">
    <source>
        <dbReference type="ARBA" id="ARBA00022777"/>
    </source>
</evidence>
<dbReference type="SUPFAM" id="SSF55874">
    <property type="entry name" value="ATPase domain of HSP90 chaperone/DNA topoisomerase II/histidine kinase"/>
    <property type="match status" value="1"/>
</dbReference>
<dbReference type="PROSITE" id="PS50109">
    <property type="entry name" value="HIS_KIN"/>
    <property type="match status" value="1"/>
</dbReference>
<dbReference type="Gene3D" id="3.30.565.10">
    <property type="entry name" value="Histidine kinase-like ATPase, C-terminal domain"/>
    <property type="match status" value="1"/>
</dbReference>
<dbReference type="RefSeq" id="WP_150060868.1">
    <property type="nucleotide sequence ID" value="NZ_JACHII010000003.1"/>
</dbReference>
<dbReference type="InterPro" id="IPR005467">
    <property type="entry name" value="His_kinase_dom"/>
</dbReference>
<feature type="transmembrane region" description="Helical" evidence="9">
    <location>
        <begin position="60"/>
        <end position="77"/>
    </location>
</feature>
<organism evidence="11 12">
    <name type="scientific">Roseospira marina</name>
    <dbReference type="NCBI Taxonomy" id="140057"/>
    <lineage>
        <taxon>Bacteria</taxon>
        <taxon>Pseudomonadati</taxon>
        <taxon>Pseudomonadota</taxon>
        <taxon>Alphaproteobacteria</taxon>
        <taxon>Rhodospirillales</taxon>
        <taxon>Rhodospirillaceae</taxon>
        <taxon>Roseospira</taxon>
    </lineage>
</organism>
<evidence type="ECO:0000256" key="2">
    <source>
        <dbReference type="ARBA" id="ARBA00012438"/>
    </source>
</evidence>
<evidence type="ECO:0000256" key="9">
    <source>
        <dbReference type="SAM" id="Phobius"/>
    </source>
</evidence>
<dbReference type="SMART" id="SM00387">
    <property type="entry name" value="HATPase_c"/>
    <property type="match status" value="1"/>
</dbReference>
<keyword evidence="6 11" id="KW-0418">Kinase</keyword>
<dbReference type="InterPro" id="IPR050351">
    <property type="entry name" value="BphY/WalK/GraS-like"/>
</dbReference>
<dbReference type="Pfam" id="PF00512">
    <property type="entry name" value="HisKA"/>
    <property type="match status" value="1"/>
</dbReference>
<evidence type="ECO:0000256" key="3">
    <source>
        <dbReference type="ARBA" id="ARBA00022553"/>
    </source>
</evidence>
<evidence type="ECO:0000313" key="11">
    <source>
        <dbReference type="EMBL" id="KAA5606857.1"/>
    </source>
</evidence>
<dbReference type="EC" id="2.7.13.3" evidence="2"/>
<protein>
    <recommendedName>
        <fullName evidence="2">histidine kinase</fullName>
        <ecNumber evidence="2">2.7.13.3</ecNumber>
    </recommendedName>
</protein>
<dbReference type="CDD" id="cd00075">
    <property type="entry name" value="HATPase"/>
    <property type="match status" value="1"/>
</dbReference>
<evidence type="ECO:0000256" key="7">
    <source>
        <dbReference type="ARBA" id="ARBA00022840"/>
    </source>
</evidence>
<keyword evidence="4" id="KW-0808">Transferase</keyword>
<dbReference type="InterPro" id="IPR003661">
    <property type="entry name" value="HisK_dim/P_dom"/>
</dbReference>
<dbReference type="Proteomes" id="UP000324065">
    <property type="component" value="Unassembled WGS sequence"/>
</dbReference>
<comment type="catalytic activity">
    <reaction evidence="1">
        <text>ATP + protein L-histidine = ADP + protein N-phospho-L-histidine.</text>
        <dbReference type="EC" id="2.7.13.3"/>
    </reaction>
</comment>
<keyword evidence="9" id="KW-0812">Transmembrane</keyword>
<dbReference type="GO" id="GO:0000155">
    <property type="term" value="F:phosphorelay sensor kinase activity"/>
    <property type="evidence" value="ECO:0007669"/>
    <property type="project" value="InterPro"/>
</dbReference>
<keyword evidence="9" id="KW-0472">Membrane</keyword>
<dbReference type="InterPro" id="IPR036890">
    <property type="entry name" value="HATPase_C_sf"/>
</dbReference>
<evidence type="ECO:0000256" key="1">
    <source>
        <dbReference type="ARBA" id="ARBA00000085"/>
    </source>
</evidence>
<dbReference type="PANTHER" id="PTHR42878">
    <property type="entry name" value="TWO-COMPONENT HISTIDINE KINASE"/>
    <property type="match status" value="1"/>
</dbReference>
<evidence type="ECO:0000313" key="12">
    <source>
        <dbReference type="Proteomes" id="UP000324065"/>
    </source>
</evidence>
<comment type="caution">
    <text evidence="11">The sequence shown here is derived from an EMBL/GenBank/DDBJ whole genome shotgun (WGS) entry which is preliminary data.</text>
</comment>